<accession>A0A840NH89</accession>
<protein>
    <submittedName>
        <fullName evidence="1">Uncharacterized protein</fullName>
    </submittedName>
</protein>
<sequence>METVKNARPRLDASSVAVCAHVGIGADDSVARAARDRLGNALANYRRHWSADAEPQVFEDRLLPGDEAKNPA</sequence>
<reference evidence="1 2" key="1">
    <citation type="submission" date="2020-08" db="EMBL/GenBank/DDBJ databases">
        <title>Sequencing the genomes of 1000 actinobacteria strains.</title>
        <authorList>
            <person name="Klenk H.-P."/>
        </authorList>
    </citation>
    <scope>NUCLEOTIDE SEQUENCE [LARGE SCALE GENOMIC DNA]</scope>
    <source>
        <strain evidence="1 2">DSM 45582</strain>
    </source>
</reference>
<proteinExistence type="predicted"/>
<dbReference type="RefSeq" id="WP_184479931.1">
    <property type="nucleotide sequence ID" value="NZ_JACHIV010000001.1"/>
</dbReference>
<evidence type="ECO:0000313" key="1">
    <source>
        <dbReference type="EMBL" id="MBB5070391.1"/>
    </source>
</evidence>
<dbReference type="AlphaFoldDB" id="A0A840NH89"/>
<evidence type="ECO:0000313" key="2">
    <source>
        <dbReference type="Proteomes" id="UP000580474"/>
    </source>
</evidence>
<comment type="caution">
    <text evidence="1">The sequence shown here is derived from an EMBL/GenBank/DDBJ whole genome shotgun (WGS) entry which is preliminary data.</text>
</comment>
<name>A0A840NH89_9PSEU</name>
<dbReference type="EMBL" id="JACHIV010000001">
    <property type="protein sequence ID" value="MBB5070391.1"/>
    <property type="molecule type" value="Genomic_DNA"/>
</dbReference>
<organism evidence="1 2">
    <name type="scientific">Saccharopolyspora gloriosae</name>
    <dbReference type="NCBI Taxonomy" id="455344"/>
    <lineage>
        <taxon>Bacteria</taxon>
        <taxon>Bacillati</taxon>
        <taxon>Actinomycetota</taxon>
        <taxon>Actinomycetes</taxon>
        <taxon>Pseudonocardiales</taxon>
        <taxon>Pseudonocardiaceae</taxon>
        <taxon>Saccharopolyspora</taxon>
    </lineage>
</organism>
<gene>
    <name evidence="1" type="ORF">BJ969_003479</name>
</gene>
<dbReference type="Proteomes" id="UP000580474">
    <property type="component" value="Unassembled WGS sequence"/>
</dbReference>
<keyword evidence="2" id="KW-1185">Reference proteome</keyword>